<keyword evidence="1" id="KW-1133">Transmembrane helix</keyword>
<keyword evidence="1" id="KW-0812">Transmembrane</keyword>
<proteinExistence type="predicted"/>
<reference evidence="2 3" key="1">
    <citation type="submission" date="2023-02" db="EMBL/GenBank/DDBJ databases">
        <title>Genome sequencing required for Actinomycetospora new species description.</title>
        <authorList>
            <person name="Saimee Y."/>
            <person name="Duangmal K."/>
        </authorList>
    </citation>
    <scope>NUCLEOTIDE SEQUENCE [LARGE SCALE GENOMIC DNA]</scope>
    <source>
        <strain evidence="2 3">DW7H6</strain>
    </source>
</reference>
<evidence type="ECO:0000256" key="1">
    <source>
        <dbReference type="SAM" id="Phobius"/>
    </source>
</evidence>
<keyword evidence="1" id="KW-0472">Membrane</keyword>
<keyword evidence="3" id="KW-1185">Reference proteome</keyword>
<dbReference type="Proteomes" id="UP001300763">
    <property type="component" value="Unassembled WGS sequence"/>
</dbReference>
<feature type="transmembrane region" description="Helical" evidence="1">
    <location>
        <begin position="48"/>
        <end position="67"/>
    </location>
</feature>
<name>A0ABT5SVS1_9PSEU</name>
<sequence length="260" mass="26864">MISRESGVTERYFGLLSIVHNPAPRHRRRRSSPLAVLQDTVRASRVDLALAAAFALGTLPGAVLLLVTWLPGSSLLGLALLLPGAVAVGGERLSRRPAGPDIHDRQLDHIVAALVAVAALTLVAAGLAAGGTTQRSALVLATPLFAVGLIAVLHGSRRLWQLRAAPLLLLLAWPAPWEVALSRMAARVGREDLAVAVTALVVALLVVLLVVPRRRAAAGRVAPPAPAREALALVVAQGEPATVTLPLPAAEPAADARAAA</sequence>
<evidence type="ECO:0000313" key="2">
    <source>
        <dbReference type="EMBL" id="MDD7965823.1"/>
    </source>
</evidence>
<comment type="caution">
    <text evidence="2">The sequence shown here is derived from an EMBL/GenBank/DDBJ whole genome shotgun (WGS) entry which is preliminary data.</text>
</comment>
<protein>
    <submittedName>
        <fullName evidence="2">Uncharacterized protein</fullName>
    </submittedName>
</protein>
<dbReference type="EMBL" id="JAQZAO010000004">
    <property type="protein sequence ID" value="MDD7965823.1"/>
    <property type="molecule type" value="Genomic_DNA"/>
</dbReference>
<evidence type="ECO:0000313" key="3">
    <source>
        <dbReference type="Proteomes" id="UP001300763"/>
    </source>
</evidence>
<dbReference type="RefSeq" id="WP_274200360.1">
    <property type="nucleotide sequence ID" value="NZ_JAQZAO010000004.1"/>
</dbReference>
<organism evidence="2 3">
    <name type="scientific">Actinomycetospora lemnae</name>
    <dbReference type="NCBI Taxonomy" id="3019891"/>
    <lineage>
        <taxon>Bacteria</taxon>
        <taxon>Bacillati</taxon>
        <taxon>Actinomycetota</taxon>
        <taxon>Actinomycetes</taxon>
        <taxon>Pseudonocardiales</taxon>
        <taxon>Pseudonocardiaceae</taxon>
        <taxon>Actinomycetospora</taxon>
    </lineage>
</organism>
<feature type="transmembrane region" description="Helical" evidence="1">
    <location>
        <begin position="192"/>
        <end position="211"/>
    </location>
</feature>
<feature type="transmembrane region" description="Helical" evidence="1">
    <location>
        <begin position="136"/>
        <end position="155"/>
    </location>
</feature>
<feature type="transmembrane region" description="Helical" evidence="1">
    <location>
        <begin position="110"/>
        <end position="130"/>
    </location>
</feature>
<accession>A0ABT5SVS1</accession>
<gene>
    <name evidence="2" type="ORF">PGB27_10745</name>
</gene>